<protein>
    <submittedName>
        <fullName evidence="5">Acyltransferase</fullName>
    </submittedName>
</protein>
<dbReference type="GO" id="GO:0003841">
    <property type="term" value="F:1-acylglycerol-3-phosphate O-acyltransferase activity"/>
    <property type="evidence" value="ECO:0007669"/>
    <property type="project" value="TreeGrafter"/>
</dbReference>
<dbReference type="Proteomes" id="UP000199470">
    <property type="component" value="Unassembled WGS sequence"/>
</dbReference>
<dbReference type="AlphaFoldDB" id="A0A1I4RIJ2"/>
<dbReference type="GO" id="GO:0006654">
    <property type="term" value="P:phosphatidic acid biosynthetic process"/>
    <property type="evidence" value="ECO:0007669"/>
    <property type="project" value="TreeGrafter"/>
</dbReference>
<reference evidence="5 6" key="1">
    <citation type="submission" date="2016-10" db="EMBL/GenBank/DDBJ databases">
        <authorList>
            <person name="de Groot N.N."/>
        </authorList>
    </citation>
    <scope>NUCLEOTIDE SEQUENCE [LARGE SCALE GENOMIC DNA]</scope>
    <source>
        <strain evidence="5 6">ATCC 43154</strain>
    </source>
</reference>
<accession>A0A1I4RIJ2</accession>
<dbReference type="PANTHER" id="PTHR10434:SF9">
    <property type="entry name" value="PHOSPHOLIPID_GLYCEROL ACYLTRANSFERASE DOMAIN-CONTAINING PROTEIN"/>
    <property type="match status" value="1"/>
</dbReference>
<comment type="pathway">
    <text evidence="1">Lipid metabolism.</text>
</comment>
<keyword evidence="6" id="KW-1185">Reference proteome</keyword>
<organism evidence="5 6">
    <name type="scientific">Rugamonas rubra</name>
    <dbReference type="NCBI Taxonomy" id="758825"/>
    <lineage>
        <taxon>Bacteria</taxon>
        <taxon>Pseudomonadati</taxon>
        <taxon>Pseudomonadota</taxon>
        <taxon>Betaproteobacteria</taxon>
        <taxon>Burkholderiales</taxon>
        <taxon>Oxalobacteraceae</taxon>
        <taxon>Telluria group</taxon>
        <taxon>Rugamonas</taxon>
    </lineage>
</organism>
<proteinExistence type="predicted"/>
<keyword evidence="2 5" id="KW-0808">Transferase</keyword>
<evidence type="ECO:0000256" key="3">
    <source>
        <dbReference type="ARBA" id="ARBA00023315"/>
    </source>
</evidence>
<evidence type="ECO:0000313" key="5">
    <source>
        <dbReference type="EMBL" id="SFM52047.1"/>
    </source>
</evidence>
<evidence type="ECO:0000259" key="4">
    <source>
        <dbReference type="SMART" id="SM00563"/>
    </source>
</evidence>
<dbReference type="Pfam" id="PF01553">
    <property type="entry name" value="Acyltransferase"/>
    <property type="match status" value="1"/>
</dbReference>
<evidence type="ECO:0000313" key="6">
    <source>
        <dbReference type="Proteomes" id="UP000199470"/>
    </source>
</evidence>
<dbReference type="InterPro" id="IPR002123">
    <property type="entry name" value="Plipid/glycerol_acylTrfase"/>
</dbReference>
<dbReference type="SUPFAM" id="SSF69593">
    <property type="entry name" value="Glycerol-3-phosphate (1)-acyltransferase"/>
    <property type="match status" value="1"/>
</dbReference>
<evidence type="ECO:0000256" key="1">
    <source>
        <dbReference type="ARBA" id="ARBA00005189"/>
    </source>
</evidence>
<dbReference type="SMART" id="SM00563">
    <property type="entry name" value="PlsC"/>
    <property type="match status" value="1"/>
</dbReference>
<dbReference type="PANTHER" id="PTHR10434">
    <property type="entry name" value="1-ACYL-SN-GLYCEROL-3-PHOSPHATE ACYLTRANSFERASE"/>
    <property type="match status" value="1"/>
</dbReference>
<dbReference type="EMBL" id="FOTW01000022">
    <property type="protein sequence ID" value="SFM52047.1"/>
    <property type="molecule type" value="Genomic_DNA"/>
</dbReference>
<name>A0A1I4RIJ2_9BURK</name>
<dbReference type="OrthoDB" id="9796839at2"/>
<dbReference type="RefSeq" id="WP_093389816.1">
    <property type="nucleotide sequence ID" value="NZ_FOTW01000022.1"/>
</dbReference>
<gene>
    <name evidence="5" type="ORF">SAMN02982985_04363</name>
</gene>
<evidence type="ECO:0000256" key="2">
    <source>
        <dbReference type="ARBA" id="ARBA00022679"/>
    </source>
</evidence>
<keyword evidence="3 5" id="KW-0012">Acyltransferase</keyword>
<sequence>MSKYQLQAQDLPTWGQRAALRVLGLFGWRLLYRPLPGPRGICVIYPHTSNWDFPIGLVGKWALNLPFRWLAKDSLFKTPLGGWFRKMGGEPVERGTPSGTIRTQAARMNAADWYWVGITPEGTRGYRPNWKSGFYHLALEAKVPLVLVYIDYPNKTLGLVEHVHLTGDQELDMAAIRAGFDGHLGLYPAKAAPIILSERRSDDRPS</sequence>
<feature type="domain" description="Phospholipid/glycerol acyltransferase" evidence="4">
    <location>
        <begin position="41"/>
        <end position="153"/>
    </location>
</feature>
<dbReference type="STRING" id="758825.SAMN02982985_04363"/>